<keyword evidence="7" id="KW-0067">ATP-binding</keyword>
<evidence type="ECO:0000256" key="8">
    <source>
        <dbReference type="ARBA" id="ARBA00022842"/>
    </source>
</evidence>
<keyword evidence="3 13" id="KW-0808">Transferase</keyword>
<dbReference type="InterPro" id="IPR025198">
    <property type="entry name" value="PPK_N_dom"/>
</dbReference>
<evidence type="ECO:0000313" key="13">
    <source>
        <dbReference type="EMBL" id="QEA04670.1"/>
    </source>
</evidence>
<gene>
    <name evidence="13" type="primary">ppk</name>
    <name evidence="13" type="ORF">KBTEX_00978</name>
</gene>
<dbReference type="FunFam" id="3.30.870.10:FF:000001">
    <property type="entry name" value="Polyphosphate kinase"/>
    <property type="match status" value="1"/>
</dbReference>
<name>A0A5B8R7N1_9ZZZZ</name>
<organism evidence="13">
    <name type="scientific">uncultured organism</name>
    <dbReference type="NCBI Taxonomy" id="155900"/>
    <lineage>
        <taxon>unclassified sequences</taxon>
        <taxon>environmental samples</taxon>
    </lineage>
</organism>
<dbReference type="InterPro" id="IPR024953">
    <property type="entry name" value="PP_kinase_middle"/>
</dbReference>
<dbReference type="Gene3D" id="1.20.58.310">
    <property type="entry name" value="Polyphosphate kinase N-terminal domain"/>
    <property type="match status" value="1"/>
</dbReference>
<evidence type="ECO:0000256" key="6">
    <source>
        <dbReference type="ARBA" id="ARBA00022777"/>
    </source>
</evidence>
<evidence type="ECO:0000256" key="7">
    <source>
        <dbReference type="ARBA" id="ARBA00022840"/>
    </source>
</evidence>
<dbReference type="NCBIfam" id="NF003918">
    <property type="entry name" value="PRK05443.1-2"/>
    <property type="match status" value="1"/>
</dbReference>
<dbReference type="Gene3D" id="3.30.1840.10">
    <property type="entry name" value="Polyphosphate kinase middle domain"/>
    <property type="match status" value="1"/>
</dbReference>
<dbReference type="PANTHER" id="PTHR30218">
    <property type="entry name" value="POLYPHOSPHATE KINASE"/>
    <property type="match status" value="1"/>
</dbReference>
<dbReference type="NCBIfam" id="NF003921">
    <property type="entry name" value="PRK05443.2-2"/>
    <property type="match status" value="1"/>
</dbReference>
<proteinExistence type="inferred from homology"/>
<protein>
    <recommendedName>
        <fullName evidence="1">ATP-polyphosphate phosphotransferase</fullName>
        <ecNumber evidence="1">2.7.4.1</ecNumber>
    </recommendedName>
</protein>
<evidence type="ECO:0000256" key="3">
    <source>
        <dbReference type="ARBA" id="ARBA00022679"/>
    </source>
</evidence>
<keyword evidence="4" id="KW-0479">Metal-binding</keyword>
<accession>A0A5B8R7N1</accession>
<evidence type="ECO:0000259" key="11">
    <source>
        <dbReference type="Pfam" id="PF13090"/>
    </source>
</evidence>
<feature type="domain" description="Polyphosphate kinase C-terminal" evidence="12">
    <location>
        <begin position="338"/>
        <end position="499"/>
    </location>
</feature>
<feature type="domain" description="Polyphosphate kinase N-terminal" evidence="10">
    <location>
        <begin position="12"/>
        <end position="117"/>
    </location>
</feature>
<dbReference type="GO" id="GO:0008976">
    <property type="term" value="F:polyphosphate kinase activity"/>
    <property type="evidence" value="ECO:0007669"/>
    <property type="project" value="UniProtKB-EC"/>
</dbReference>
<sequence length="692" mass="78328">MDTPDLRSPELYFNRQLSLLEFNRRVLEQSRDTTNPLLERVKFLCIASSNLDEFFEIRVAGLKQAMEMGASQSGPDNRTAQEVLREIGVRTHEIVAEQYRVLNDELIPALDNAGIRFLRRSEWSREQAAWVKDYFYHSLLPILSPLGLDPAHPFPQVLNKSLNFIVALDGKDAFGRNSGLAVVQAPRALPRIIQLPPELSEDGGWDFVFLSSIIHAHVNDLFPGMDARGCYQFRVTRNSDLFVDEEEVDDLLRAMEGELPSRRYGDAVRLEVAANCPAHMSDYLLEEFELTRDDLYQVNGPVNLNRLLAVYDLIDRPELKYASFTPGLPAQLAHASDLFKVLRDRDVLLHHPYESFAPVVEFIRQAASDPEVLAIKQTLYRTGPDSVIVDHLVAAARAGKEVTVVVELRARFDEEANIKLANRLQEAGAHVVYGVVGHKTHAKMILVVRREGGQLRHYMHLGTGNYHSRTARLYTDYGLFTADPVMGEDVHRVFLQLTSLGKVSTLSKLLESPFTLHESMLAKIEREAAHARAGRPGRIIVKVNSLVESRTIQALYAAAMEGVEIDLIVRGMCSLRPGVPGVSTNIRVRSVIGRFLEHTRVFYFANGDAPELYCSSADWMERNFFRRVETCFPIVDPDLRQRILEELQCYLEDNYQAWELQPDGQYHRCTPAEGEAPYAAQLELLRRYSEGG</sequence>
<feature type="domain" description="Polyphosphate kinase middle" evidence="9">
    <location>
        <begin position="126"/>
        <end position="308"/>
    </location>
</feature>
<dbReference type="GO" id="GO:0005524">
    <property type="term" value="F:ATP binding"/>
    <property type="evidence" value="ECO:0007669"/>
    <property type="project" value="UniProtKB-KW"/>
</dbReference>
<dbReference type="Pfam" id="PF02503">
    <property type="entry name" value="PP_kinase"/>
    <property type="match status" value="1"/>
</dbReference>
<dbReference type="EMBL" id="MN079087">
    <property type="protein sequence ID" value="QEA04670.1"/>
    <property type="molecule type" value="Genomic_DNA"/>
</dbReference>
<keyword evidence="2" id="KW-0597">Phosphoprotein</keyword>
<dbReference type="InterPro" id="IPR036830">
    <property type="entry name" value="PP_kinase_middle_dom_sf"/>
</dbReference>
<dbReference type="Gene3D" id="3.30.870.10">
    <property type="entry name" value="Endonuclease Chain A"/>
    <property type="match status" value="2"/>
</dbReference>
<evidence type="ECO:0000256" key="4">
    <source>
        <dbReference type="ARBA" id="ARBA00022723"/>
    </source>
</evidence>
<dbReference type="NCBIfam" id="TIGR03705">
    <property type="entry name" value="poly_P_kin"/>
    <property type="match status" value="1"/>
</dbReference>
<evidence type="ECO:0000256" key="1">
    <source>
        <dbReference type="ARBA" id="ARBA00012960"/>
    </source>
</evidence>
<feature type="domain" description="Polyphosphate kinase C-terminal" evidence="11">
    <location>
        <begin position="509"/>
        <end position="681"/>
    </location>
</feature>
<dbReference type="NCBIfam" id="NF003917">
    <property type="entry name" value="PRK05443.1-1"/>
    <property type="match status" value="1"/>
</dbReference>
<keyword evidence="5" id="KW-0547">Nucleotide-binding</keyword>
<dbReference type="GO" id="GO:0046872">
    <property type="term" value="F:metal ion binding"/>
    <property type="evidence" value="ECO:0007669"/>
    <property type="project" value="UniProtKB-KW"/>
</dbReference>
<evidence type="ECO:0000256" key="5">
    <source>
        <dbReference type="ARBA" id="ARBA00022741"/>
    </source>
</evidence>
<evidence type="ECO:0000256" key="2">
    <source>
        <dbReference type="ARBA" id="ARBA00022553"/>
    </source>
</evidence>
<dbReference type="PANTHER" id="PTHR30218:SF0">
    <property type="entry name" value="POLYPHOSPHATE KINASE"/>
    <property type="match status" value="1"/>
</dbReference>
<dbReference type="InterPro" id="IPR025200">
    <property type="entry name" value="PPK_C_dom2"/>
</dbReference>
<evidence type="ECO:0000259" key="12">
    <source>
        <dbReference type="Pfam" id="PF17941"/>
    </source>
</evidence>
<dbReference type="SUPFAM" id="SSF56024">
    <property type="entry name" value="Phospholipase D/nuclease"/>
    <property type="match status" value="2"/>
</dbReference>
<dbReference type="SUPFAM" id="SSF143724">
    <property type="entry name" value="PHP14-like"/>
    <property type="match status" value="1"/>
</dbReference>
<reference evidence="13" key="1">
    <citation type="submission" date="2019-06" db="EMBL/GenBank/DDBJ databases">
        <authorList>
            <person name="Murdoch R.W."/>
            <person name="Fathepure B."/>
        </authorList>
    </citation>
    <scope>NUCLEOTIDE SEQUENCE</scope>
</reference>
<dbReference type="CDD" id="cd09165">
    <property type="entry name" value="PLDc_PaPPK1_C1_like"/>
    <property type="match status" value="1"/>
</dbReference>
<dbReference type="SUPFAM" id="SSF140356">
    <property type="entry name" value="PPK N-terminal domain-like"/>
    <property type="match status" value="1"/>
</dbReference>
<dbReference type="InterPro" id="IPR003414">
    <property type="entry name" value="PP_kinase"/>
</dbReference>
<evidence type="ECO:0000259" key="9">
    <source>
        <dbReference type="Pfam" id="PF02503"/>
    </source>
</evidence>
<keyword evidence="8" id="KW-0460">Magnesium</keyword>
<dbReference type="HAMAP" id="MF_00347">
    <property type="entry name" value="Polyphosphate_kinase"/>
    <property type="match status" value="1"/>
</dbReference>
<dbReference type="Pfam" id="PF13090">
    <property type="entry name" value="PP_kinase_C"/>
    <property type="match status" value="1"/>
</dbReference>
<dbReference type="GO" id="GO:0006799">
    <property type="term" value="P:polyphosphate biosynthetic process"/>
    <property type="evidence" value="ECO:0007669"/>
    <property type="project" value="InterPro"/>
</dbReference>
<dbReference type="AlphaFoldDB" id="A0A5B8R7N1"/>
<dbReference type="PIRSF" id="PIRSF015589">
    <property type="entry name" value="PP_kinase"/>
    <property type="match status" value="1"/>
</dbReference>
<keyword evidence="6 13" id="KW-0418">Kinase</keyword>
<dbReference type="InterPro" id="IPR036832">
    <property type="entry name" value="PPK_N_dom_sf"/>
</dbReference>
<dbReference type="InterPro" id="IPR041108">
    <property type="entry name" value="PP_kinase_C_1"/>
</dbReference>
<dbReference type="EC" id="2.7.4.1" evidence="1"/>
<dbReference type="Pfam" id="PF13089">
    <property type="entry name" value="PP_kinase_N"/>
    <property type="match status" value="1"/>
</dbReference>
<dbReference type="CDD" id="cd09168">
    <property type="entry name" value="PLDc_PaPPK1_C2_like"/>
    <property type="match status" value="1"/>
</dbReference>
<evidence type="ECO:0000259" key="10">
    <source>
        <dbReference type="Pfam" id="PF13089"/>
    </source>
</evidence>
<dbReference type="Pfam" id="PF17941">
    <property type="entry name" value="PP_kinase_C_1"/>
    <property type="match status" value="1"/>
</dbReference>